<keyword evidence="4" id="KW-1185">Reference proteome</keyword>
<evidence type="ECO:0000313" key="3">
    <source>
        <dbReference type="EMBL" id="PTL72973.1"/>
    </source>
</evidence>
<gene>
    <name evidence="3" type="ORF">C1I63_09010</name>
</gene>
<evidence type="ECO:0000256" key="2">
    <source>
        <dbReference type="SAM" id="MobiDB-lite"/>
    </source>
</evidence>
<comment type="caution">
    <text evidence="3">The sequence shown here is derived from an EMBL/GenBank/DDBJ whole genome shotgun (WGS) entry which is preliminary data.</text>
</comment>
<accession>A0A2T4UTZ3</accession>
<evidence type="ECO:0000313" key="4">
    <source>
        <dbReference type="Proteomes" id="UP000241085"/>
    </source>
</evidence>
<dbReference type="EMBL" id="PZPL01000001">
    <property type="protein sequence ID" value="PTL72973.1"/>
    <property type="molecule type" value="Genomic_DNA"/>
</dbReference>
<feature type="region of interest" description="Disordered" evidence="2">
    <location>
        <begin position="1"/>
        <end position="54"/>
    </location>
</feature>
<reference evidence="3 4" key="1">
    <citation type="submission" date="2018-03" db="EMBL/GenBank/DDBJ databases">
        <title>Bacteriophage NCPPB3778 and a type I-E CRISPR drive the evolution of the US Biological Select Agent, Rathayibacter toxicus.</title>
        <authorList>
            <person name="Davis E.W.II."/>
            <person name="Tabima J.F."/>
            <person name="Weisberg A.J."/>
            <person name="Dantas Lopes L."/>
            <person name="Wiseman M.S."/>
            <person name="Wiseman M.S."/>
            <person name="Pupko T."/>
            <person name="Belcher M.S."/>
            <person name="Sechler A.J."/>
            <person name="Tancos M.A."/>
            <person name="Schroeder B.K."/>
            <person name="Murray T.D."/>
            <person name="Luster D.G."/>
            <person name="Schneider W.L."/>
            <person name="Rogers E."/>
            <person name="Andreote F.D."/>
            <person name="Grunwald N.J."/>
            <person name="Putnam M.L."/>
            <person name="Chang J.H."/>
        </authorList>
    </citation>
    <scope>NUCLEOTIDE SEQUENCE [LARGE SCALE GENOMIC DNA]</scope>
    <source>
        <strain evidence="3 4">DSM 15933</strain>
    </source>
</reference>
<organism evidence="3 4">
    <name type="scientific">Rathayibacter caricis DSM 15933</name>
    <dbReference type="NCBI Taxonomy" id="1328867"/>
    <lineage>
        <taxon>Bacteria</taxon>
        <taxon>Bacillati</taxon>
        <taxon>Actinomycetota</taxon>
        <taxon>Actinomycetes</taxon>
        <taxon>Micrococcales</taxon>
        <taxon>Microbacteriaceae</taxon>
        <taxon>Rathayibacter</taxon>
    </lineage>
</organism>
<proteinExistence type="inferred from homology"/>
<name>A0A2T4UTZ3_9MICO</name>
<sequence length="232" mass="25084">MKDVPDEGAGPMNADDRPEVPGDRPAGPERSDALEVVPVEAAPLDGAAEERTIDDLSDYLDRGRLPYDPAIEESPEHRRTLQALERVRALSGALIDDDAERLPAPEESWFGSILTQVRREARAGRDIPLASPEPDVELTITEGAVRGLVREAGDSVPGVLVGRCRLVGDVGDPEAEIAIEVTISVFWGVPIADAAQQVRERIHSRLLTQTELSISTIDVRVEDVYIPGTEGS</sequence>
<dbReference type="AlphaFoldDB" id="A0A2T4UTZ3"/>
<dbReference type="Pfam" id="PF03780">
    <property type="entry name" value="Asp23"/>
    <property type="match status" value="1"/>
</dbReference>
<feature type="compositionally biased region" description="Basic and acidic residues" evidence="2">
    <location>
        <begin position="14"/>
        <end position="33"/>
    </location>
</feature>
<protein>
    <submittedName>
        <fullName evidence="3">Asp23/Gls24 family protein</fullName>
    </submittedName>
</protein>
<evidence type="ECO:0000256" key="1">
    <source>
        <dbReference type="ARBA" id="ARBA00005721"/>
    </source>
</evidence>
<comment type="similarity">
    <text evidence="1">Belongs to the asp23 family.</text>
</comment>
<dbReference type="InterPro" id="IPR005531">
    <property type="entry name" value="Asp23"/>
</dbReference>
<dbReference type="Proteomes" id="UP000241085">
    <property type="component" value="Unassembled WGS sequence"/>
</dbReference>